<dbReference type="Proteomes" id="UP000616769">
    <property type="component" value="Unassembled WGS sequence"/>
</dbReference>
<dbReference type="Pfam" id="PF00004">
    <property type="entry name" value="AAA"/>
    <property type="match status" value="1"/>
</dbReference>
<dbReference type="GO" id="GO:0140570">
    <property type="term" value="P:extraction of mislocalized protein from mitochondrial outer membrane"/>
    <property type="evidence" value="ECO:0007669"/>
    <property type="project" value="TreeGrafter"/>
</dbReference>
<dbReference type="FunFam" id="3.40.50.300:FF:000538">
    <property type="entry name" value="ATPase family AAA domain-containing protein 1"/>
    <property type="match status" value="1"/>
</dbReference>
<feature type="domain" description="AAA+ ATPase" evidence="7">
    <location>
        <begin position="121"/>
        <end position="259"/>
    </location>
</feature>
<dbReference type="GO" id="GO:0005741">
    <property type="term" value="C:mitochondrial outer membrane"/>
    <property type="evidence" value="ECO:0007669"/>
    <property type="project" value="UniProtKB-SubCell"/>
</dbReference>
<dbReference type="PROSITE" id="PS00674">
    <property type="entry name" value="AAA"/>
    <property type="match status" value="1"/>
</dbReference>
<dbReference type="Gene3D" id="3.40.50.300">
    <property type="entry name" value="P-loop containing nucleotide triphosphate hydrolases"/>
    <property type="match status" value="1"/>
</dbReference>
<dbReference type="OMA" id="CRNAAMR"/>
<dbReference type="InterPro" id="IPR003593">
    <property type="entry name" value="AAA+_ATPase"/>
</dbReference>
<dbReference type="InterPro" id="IPR051701">
    <property type="entry name" value="Mito_OM_Translocase_MSP1"/>
</dbReference>
<reference evidence="8 9" key="1">
    <citation type="journal article" date="2015" name="Parasit. Vectors">
        <title>Draft genome of the scabies mite.</title>
        <authorList>
            <person name="Rider S.D.Jr."/>
            <person name="Morgan M.S."/>
            <person name="Arlian L.G."/>
        </authorList>
    </citation>
    <scope>NUCLEOTIDE SEQUENCE [LARGE SCALE GENOMIC DNA]</scope>
    <source>
        <strain evidence="8">Arlian Lab</strain>
    </source>
</reference>
<dbReference type="InterPro" id="IPR003960">
    <property type="entry name" value="ATPase_AAA_CS"/>
</dbReference>
<dbReference type="InterPro" id="IPR027417">
    <property type="entry name" value="P-loop_NTPase"/>
</dbReference>
<accession>A0A131ZSX1</accession>
<evidence type="ECO:0000313" key="8">
    <source>
        <dbReference type="EMBL" id="KPL96778.1"/>
    </source>
</evidence>
<evidence type="ECO:0000256" key="4">
    <source>
        <dbReference type="ARBA" id="ARBA00022840"/>
    </source>
</evidence>
<dbReference type="GO" id="GO:0005524">
    <property type="term" value="F:ATP binding"/>
    <property type="evidence" value="ECO:0007669"/>
    <property type="project" value="UniProtKB-KW"/>
</dbReference>
<comment type="similarity">
    <text evidence="6">Belongs to the AAA ATPase family.</text>
</comment>
<dbReference type="OrthoDB" id="10254455at2759"/>
<keyword evidence="3" id="KW-0472">Membrane</keyword>
<evidence type="ECO:0000256" key="1">
    <source>
        <dbReference type="ARBA" id="ARBA00004572"/>
    </source>
</evidence>
<dbReference type="PANTHER" id="PTHR45644:SF3">
    <property type="entry name" value="FI08533P-RELATED"/>
    <property type="match status" value="1"/>
</dbReference>
<evidence type="ECO:0000313" key="9">
    <source>
        <dbReference type="Proteomes" id="UP000616769"/>
    </source>
</evidence>
<dbReference type="InterPro" id="IPR041569">
    <property type="entry name" value="AAA_lid_3"/>
</dbReference>
<dbReference type="SMART" id="SM00382">
    <property type="entry name" value="AAA"/>
    <property type="match status" value="1"/>
</dbReference>
<dbReference type="AlphaFoldDB" id="A0A131ZSX1"/>
<dbReference type="Gene3D" id="1.10.8.60">
    <property type="match status" value="1"/>
</dbReference>
<name>A0A131ZSX1_SARSC</name>
<proteinExistence type="inferred from homology"/>
<dbReference type="PANTHER" id="PTHR45644">
    <property type="entry name" value="AAA ATPASE, PUTATIVE (AFU_ORTHOLOGUE AFUA_2G12920)-RELATED-RELATED"/>
    <property type="match status" value="1"/>
</dbReference>
<dbReference type="GO" id="GO:0016887">
    <property type="term" value="F:ATP hydrolysis activity"/>
    <property type="evidence" value="ECO:0007669"/>
    <property type="project" value="InterPro"/>
</dbReference>
<evidence type="ECO:0000256" key="3">
    <source>
        <dbReference type="ARBA" id="ARBA00022787"/>
    </source>
</evidence>
<keyword evidence="4 6" id="KW-0067">ATP-binding</keyword>
<comment type="caution">
    <text evidence="8">The sequence shown here is derived from an EMBL/GenBank/DDBJ whole genome shotgun (WGS) entry which is preliminary data.</text>
</comment>
<evidence type="ECO:0000259" key="7">
    <source>
        <dbReference type="SMART" id="SM00382"/>
    </source>
</evidence>
<dbReference type="InterPro" id="IPR003959">
    <property type="entry name" value="ATPase_AAA_core"/>
</dbReference>
<evidence type="ECO:0000256" key="6">
    <source>
        <dbReference type="RuleBase" id="RU003651"/>
    </source>
</evidence>
<comment type="subcellular location">
    <subcellularLocation>
        <location evidence="1">Mitochondrion outer membrane</location>
        <topology evidence="1">Single-pass membrane protein</topology>
    </subcellularLocation>
</comment>
<gene>
    <name evidence="8" type="ORF">QR98_0001740</name>
</gene>
<keyword evidence="5" id="KW-0496">Mitochondrion</keyword>
<dbReference type="Pfam" id="PF17862">
    <property type="entry name" value="AAA_lid_3"/>
    <property type="match status" value="1"/>
</dbReference>
<protein>
    <submittedName>
        <fullName evidence="8">ATPase family AAA domain-containing protein 1-like protein</fullName>
    </submittedName>
</protein>
<evidence type="ECO:0000256" key="2">
    <source>
        <dbReference type="ARBA" id="ARBA00022741"/>
    </source>
</evidence>
<dbReference type="VEuPathDB" id="VectorBase:SSCA007007"/>
<dbReference type="EMBL" id="JXLN01000060">
    <property type="protein sequence ID" value="KPL96778.1"/>
    <property type="molecule type" value="Genomic_DNA"/>
</dbReference>
<keyword evidence="2 6" id="KW-0547">Nucleotide-binding</keyword>
<sequence length="362" mass="41287">MLDDPIKREILLGLIRFGLLSVASYFAYKWLFSMIDPTNQQKSKAKKKAWKTLTKVGKSEFNKDLNEYELMIASQLISPDEIDVSWKDIAGLDNVIDELRETVILPLQVANLSDYSRLFEPPKGVLLYGPPGVGKTMVAKATAKEAKARFINLDISILTDKWYGESQKLAAAVFTLAIKIQPTIIFIDEIDSFLRQREAHDHEATSMMKAQFMVHWDGLISNKYCAVVVIGATNRPSDVDVAIRRRMPSMFHISFPNVEQRKKILNLILEKESVDSEVDLDKLALECENFSGSDLKELCRQAAMKRIKGFYQKEGIKTCSDLEEFLQNIRPINDQDFKEALEKIKTHRMHSPNQNLILKVTT</sequence>
<dbReference type="SUPFAM" id="SSF52540">
    <property type="entry name" value="P-loop containing nucleoside triphosphate hydrolases"/>
    <property type="match status" value="1"/>
</dbReference>
<organism evidence="8 9">
    <name type="scientific">Sarcoptes scabiei</name>
    <name type="common">Itch mite</name>
    <name type="synonym">Acarus scabiei</name>
    <dbReference type="NCBI Taxonomy" id="52283"/>
    <lineage>
        <taxon>Eukaryota</taxon>
        <taxon>Metazoa</taxon>
        <taxon>Ecdysozoa</taxon>
        <taxon>Arthropoda</taxon>
        <taxon>Chelicerata</taxon>
        <taxon>Arachnida</taxon>
        <taxon>Acari</taxon>
        <taxon>Acariformes</taxon>
        <taxon>Sarcoptiformes</taxon>
        <taxon>Astigmata</taxon>
        <taxon>Psoroptidia</taxon>
        <taxon>Sarcoptoidea</taxon>
        <taxon>Sarcoptidae</taxon>
        <taxon>Sarcoptinae</taxon>
        <taxon>Sarcoptes</taxon>
    </lineage>
</organism>
<keyword evidence="3" id="KW-1000">Mitochondrion outer membrane</keyword>
<evidence type="ECO:0000256" key="5">
    <source>
        <dbReference type="ARBA" id="ARBA00023128"/>
    </source>
</evidence>